<organism evidence="2 3">
    <name type="scientific">Scleroderma citrinum Foug A</name>
    <dbReference type="NCBI Taxonomy" id="1036808"/>
    <lineage>
        <taxon>Eukaryota</taxon>
        <taxon>Fungi</taxon>
        <taxon>Dikarya</taxon>
        <taxon>Basidiomycota</taxon>
        <taxon>Agaricomycotina</taxon>
        <taxon>Agaricomycetes</taxon>
        <taxon>Agaricomycetidae</taxon>
        <taxon>Boletales</taxon>
        <taxon>Sclerodermatineae</taxon>
        <taxon>Sclerodermataceae</taxon>
        <taxon>Scleroderma</taxon>
    </lineage>
</organism>
<evidence type="ECO:0000313" key="1">
    <source>
        <dbReference type="EMBL" id="KIM55624.1"/>
    </source>
</evidence>
<sequence length="66" mass="7234">MRSCTDRLSPLPKRVYGLTSGVTIATGALTHSQCAKGAQMRDVRVTFRLPDSRIELTGMRSSAYSM</sequence>
<reference evidence="2 3" key="1">
    <citation type="submission" date="2014-04" db="EMBL/GenBank/DDBJ databases">
        <authorList>
            <consortium name="DOE Joint Genome Institute"/>
            <person name="Kuo A."/>
            <person name="Kohler A."/>
            <person name="Nagy L.G."/>
            <person name="Floudas D."/>
            <person name="Copeland A."/>
            <person name="Barry K.W."/>
            <person name="Cichocki N."/>
            <person name="Veneault-Fourrey C."/>
            <person name="LaButti K."/>
            <person name="Lindquist E.A."/>
            <person name="Lipzen A."/>
            <person name="Lundell T."/>
            <person name="Morin E."/>
            <person name="Murat C."/>
            <person name="Sun H."/>
            <person name="Tunlid A."/>
            <person name="Henrissat B."/>
            <person name="Grigoriev I.V."/>
            <person name="Hibbett D.S."/>
            <person name="Martin F."/>
            <person name="Nordberg H.P."/>
            <person name="Cantor M.N."/>
            <person name="Hua S.X."/>
        </authorList>
    </citation>
    <scope>NUCLEOTIDE SEQUENCE [LARGE SCALE GENOMIC DNA]</scope>
    <source>
        <strain evidence="2 3">Foug A</strain>
    </source>
</reference>
<evidence type="ECO:0000313" key="3">
    <source>
        <dbReference type="Proteomes" id="UP000053989"/>
    </source>
</evidence>
<evidence type="ECO:0000313" key="2">
    <source>
        <dbReference type="EMBL" id="KIM63564.1"/>
    </source>
</evidence>
<reference evidence="3" key="2">
    <citation type="submission" date="2015-01" db="EMBL/GenBank/DDBJ databases">
        <title>Evolutionary Origins and Diversification of the Mycorrhizal Mutualists.</title>
        <authorList>
            <consortium name="DOE Joint Genome Institute"/>
            <consortium name="Mycorrhizal Genomics Consortium"/>
            <person name="Kohler A."/>
            <person name="Kuo A."/>
            <person name="Nagy L.G."/>
            <person name="Floudas D."/>
            <person name="Copeland A."/>
            <person name="Barry K.W."/>
            <person name="Cichocki N."/>
            <person name="Veneault-Fourrey C."/>
            <person name="LaButti K."/>
            <person name="Lindquist E.A."/>
            <person name="Lipzen A."/>
            <person name="Lundell T."/>
            <person name="Morin E."/>
            <person name="Murat C."/>
            <person name="Riley R."/>
            <person name="Ohm R."/>
            <person name="Sun H."/>
            <person name="Tunlid A."/>
            <person name="Henrissat B."/>
            <person name="Grigoriev I.V."/>
            <person name="Hibbett D.S."/>
            <person name="Martin F."/>
        </authorList>
    </citation>
    <scope>NUCLEOTIDE SEQUENCE [LARGE SCALE GENOMIC DNA]</scope>
    <source>
        <strain evidence="1 3">Foug A</strain>
    </source>
</reference>
<gene>
    <name evidence="2" type="ORF">SCLCIDRAFT_1213985</name>
    <name evidence="1" type="ORF">SCLCIDRAFT_1221026</name>
</gene>
<protein>
    <submittedName>
        <fullName evidence="2">Uncharacterized protein</fullName>
    </submittedName>
</protein>
<reference evidence="2" key="3">
    <citation type="submission" date="2015-02" db="EMBL/GenBank/DDBJ databases">
        <title>Evolutionary Origins and Diversification of the Mycorrhizal Mutualists.</title>
        <authorList>
            <consortium name="DOE Joint Genome Institute"/>
            <consortium name="Mycorrhizal Genomics Consortium"/>
            <person name="Kohler A."/>
            <person name="Kuo A."/>
            <person name="Nagy L.G."/>
            <person name="Floudas D."/>
            <person name="Copeland A."/>
            <person name="Barry K.W."/>
            <person name="Cichocki N."/>
            <person name="Veneault-Fourrey C."/>
            <person name="LaButti K."/>
            <person name="Lindquist E.A."/>
            <person name="Lipzen A."/>
            <person name="Lundell T."/>
            <person name="Morin E."/>
            <person name="Murat C."/>
            <person name="Riley R."/>
            <person name="Ohm R."/>
            <person name="Sun H."/>
            <person name="Tunlid A."/>
            <person name="Henrissat B."/>
            <person name="Grigoriev I.V."/>
            <person name="Hibbett D.S."/>
            <person name="Martin F."/>
        </authorList>
    </citation>
    <scope>NUCLEOTIDE SEQUENCE</scope>
    <source>
        <strain evidence="2 3">Foug A</strain>
    </source>
</reference>
<dbReference type="Proteomes" id="UP000053989">
    <property type="component" value="Unassembled WGS sequence"/>
</dbReference>
<dbReference type="EMBL" id="KN822131">
    <property type="protein sequence ID" value="KIM55624.1"/>
    <property type="molecule type" value="Genomic_DNA"/>
</dbReference>
<accession>A0A0C3E547</accession>
<dbReference type="AlphaFoldDB" id="A0A0C3E547"/>
<name>A0A0C3E547_9AGAM</name>
<dbReference type="EMBL" id="KN822033">
    <property type="protein sequence ID" value="KIM63564.1"/>
    <property type="molecule type" value="Genomic_DNA"/>
</dbReference>
<keyword evidence="3" id="KW-1185">Reference proteome</keyword>
<dbReference type="HOGENOM" id="CLU_2838312_0_0_1"/>
<feature type="non-terminal residue" evidence="2">
    <location>
        <position position="66"/>
    </location>
</feature>
<proteinExistence type="predicted"/>